<dbReference type="PANTHER" id="PTHR16222">
    <property type="entry name" value="ADP-RIBOSYLGLYCOHYDROLASE"/>
    <property type="match status" value="1"/>
</dbReference>
<feature type="binding site" evidence="3">
    <location>
        <position position="65"/>
    </location>
    <ligand>
        <name>Mg(2+)</name>
        <dbReference type="ChEBI" id="CHEBI:18420"/>
        <label>1</label>
    </ligand>
</feature>
<dbReference type="AlphaFoldDB" id="A0A2T2WFU4"/>
<dbReference type="EMBL" id="PXYV01000042">
    <property type="protein sequence ID" value="PSR21115.1"/>
    <property type="molecule type" value="Genomic_DNA"/>
</dbReference>
<dbReference type="Gene3D" id="1.10.4080.10">
    <property type="entry name" value="ADP-ribosylation/Crystallin J1"/>
    <property type="match status" value="1"/>
</dbReference>
<dbReference type="SUPFAM" id="SSF101478">
    <property type="entry name" value="ADP-ribosylglycohydrolase"/>
    <property type="match status" value="1"/>
</dbReference>
<feature type="binding site" evidence="3">
    <location>
        <position position="287"/>
    </location>
    <ligand>
        <name>Mg(2+)</name>
        <dbReference type="ChEBI" id="CHEBI:18420"/>
        <label>1</label>
    </ligand>
</feature>
<evidence type="ECO:0000256" key="3">
    <source>
        <dbReference type="PIRSR" id="PIRSR605502-1"/>
    </source>
</evidence>
<dbReference type="GO" id="GO:0016787">
    <property type="term" value="F:hydrolase activity"/>
    <property type="evidence" value="ECO:0007669"/>
    <property type="project" value="UniProtKB-KW"/>
</dbReference>
<name>A0A2T2WFU4_9FIRM</name>
<comment type="similarity">
    <text evidence="1">Belongs to the ADP-ribosylglycohydrolase family.</text>
</comment>
<organism evidence="4 5">
    <name type="scientific">Sulfobacillus acidophilus</name>
    <dbReference type="NCBI Taxonomy" id="53633"/>
    <lineage>
        <taxon>Bacteria</taxon>
        <taxon>Bacillati</taxon>
        <taxon>Bacillota</taxon>
        <taxon>Clostridia</taxon>
        <taxon>Eubacteriales</taxon>
        <taxon>Clostridiales Family XVII. Incertae Sedis</taxon>
        <taxon>Sulfobacillus</taxon>
    </lineage>
</organism>
<reference evidence="4 5" key="1">
    <citation type="journal article" date="2014" name="BMC Genomics">
        <title>Comparison of environmental and isolate Sulfobacillus genomes reveals diverse carbon, sulfur, nitrogen, and hydrogen metabolisms.</title>
        <authorList>
            <person name="Justice N.B."/>
            <person name="Norman A."/>
            <person name="Brown C.T."/>
            <person name="Singh A."/>
            <person name="Thomas B.C."/>
            <person name="Banfield J.F."/>
        </authorList>
    </citation>
    <scope>NUCLEOTIDE SEQUENCE [LARGE SCALE GENOMIC DNA]</scope>
    <source>
        <strain evidence="4">AMDSBA3</strain>
    </source>
</reference>
<dbReference type="InterPro" id="IPR036705">
    <property type="entry name" value="Ribosyl_crysJ1_sf"/>
</dbReference>
<dbReference type="PANTHER" id="PTHR16222:SF24">
    <property type="entry name" value="ADP-RIBOSYLHYDROLASE ARH3"/>
    <property type="match status" value="1"/>
</dbReference>
<evidence type="ECO:0000313" key="4">
    <source>
        <dbReference type="EMBL" id="PSR21115.1"/>
    </source>
</evidence>
<evidence type="ECO:0000313" key="5">
    <source>
        <dbReference type="Proteomes" id="UP000241848"/>
    </source>
</evidence>
<feature type="binding site" evidence="3">
    <location>
        <position position="286"/>
    </location>
    <ligand>
        <name>Mg(2+)</name>
        <dbReference type="ChEBI" id="CHEBI:18420"/>
        <label>1</label>
    </ligand>
</feature>
<comment type="cofactor">
    <cofactor evidence="3">
        <name>Mg(2+)</name>
        <dbReference type="ChEBI" id="CHEBI:18420"/>
    </cofactor>
    <text evidence="3">Binds 2 magnesium ions per subunit.</text>
</comment>
<evidence type="ECO:0000256" key="1">
    <source>
        <dbReference type="ARBA" id="ARBA00010702"/>
    </source>
</evidence>
<keyword evidence="3" id="KW-0460">Magnesium</keyword>
<gene>
    <name evidence="4" type="ORF">C7B45_12180</name>
</gene>
<proteinExistence type="inferred from homology"/>
<feature type="binding site" evidence="3">
    <location>
        <position position="63"/>
    </location>
    <ligand>
        <name>Mg(2+)</name>
        <dbReference type="ChEBI" id="CHEBI:18420"/>
        <label>1</label>
    </ligand>
</feature>
<keyword evidence="2 4" id="KW-0378">Hydrolase</keyword>
<dbReference type="InterPro" id="IPR005502">
    <property type="entry name" value="Ribosyl_crysJ1"/>
</dbReference>
<dbReference type="Pfam" id="PF03747">
    <property type="entry name" value="ADP_ribosyl_GH"/>
    <property type="match status" value="1"/>
</dbReference>
<feature type="binding site" evidence="3">
    <location>
        <position position="64"/>
    </location>
    <ligand>
        <name>Mg(2+)</name>
        <dbReference type="ChEBI" id="CHEBI:18420"/>
        <label>1</label>
    </ligand>
</feature>
<comment type="caution">
    <text evidence="4">The sequence shown here is derived from an EMBL/GenBank/DDBJ whole genome shotgun (WGS) entry which is preliminary data.</text>
</comment>
<keyword evidence="3" id="KW-0479">Metal-binding</keyword>
<evidence type="ECO:0000256" key="2">
    <source>
        <dbReference type="ARBA" id="ARBA00022801"/>
    </source>
</evidence>
<dbReference type="GO" id="GO:0046872">
    <property type="term" value="F:metal ion binding"/>
    <property type="evidence" value="ECO:0007669"/>
    <property type="project" value="UniProtKB-KW"/>
</dbReference>
<protein>
    <submittedName>
        <fullName evidence="4">ADP-ribosylglycohydrolase</fullName>
    </submittedName>
</protein>
<dbReference type="InterPro" id="IPR050792">
    <property type="entry name" value="ADP-ribosylglycohydrolase"/>
</dbReference>
<sequence>MPTLADRALAALYGLALGDALGMPTQSLPRSTIVSRYGPRITQLEAAPSDHPIAAGLAAGHVTDDTEQALLLGELLVSSAGLPNPRDLAQRLLAWEQDMRRRGSHDLLGPSTTRALQALMSGVDIGEAGRYGATNGAAMRITPIGIMASSHDLPRLVDQVESVSRVSHNTNLALSAASAIAAAVSAGIDGATVAEATELAISAAELASRRGYWVAGADVAARIRWACSVVTTRPSDEDVADLIYRLIGTSLAAQESIPAAFAVLAIHPHDPWTACQLAASLGGDTDTIAAMVGAVAGACLGLQGVPETVLQTVLRTNRLELTPMAQALCDLRLSSTSTPEKGQTP</sequence>
<feature type="binding site" evidence="3">
    <location>
        <position position="284"/>
    </location>
    <ligand>
        <name>Mg(2+)</name>
        <dbReference type="ChEBI" id="CHEBI:18420"/>
        <label>1</label>
    </ligand>
</feature>
<dbReference type="Proteomes" id="UP000241848">
    <property type="component" value="Unassembled WGS sequence"/>
</dbReference>
<accession>A0A2T2WFU4</accession>